<evidence type="ECO:0000256" key="5">
    <source>
        <dbReference type="ARBA" id="ARBA00023237"/>
    </source>
</evidence>
<evidence type="ECO:0000256" key="1">
    <source>
        <dbReference type="ARBA" id="ARBA00004442"/>
    </source>
</evidence>
<dbReference type="InterPro" id="IPR011990">
    <property type="entry name" value="TPR-like_helical_dom_sf"/>
</dbReference>
<evidence type="ECO:0000256" key="2">
    <source>
        <dbReference type="ARBA" id="ARBA00006275"/>
    </source>
</evidence>
<feature type="domain" description="SusD-like N-terminal" evidence="7">
    <location>
        <begin position="91"/>
        <end position="218"/>
    </location>
</feature>
<dbReference type="AlphaFoldDB" id="A0A369QRC5"/>
<keyword evidence="5" id="KW-0998">Cell outer membrane</keyword>
<keyword evidence="9" id="KW-1185">Reference proteome</keyword>
<keyword evidence="4" id="KW-0472">Membrane</keyword>
<dbReference type="PROSITE" id="PS51257">
    <property type="entry name" value="PROKAR_LIPOPROTEIN"/>
    <property type="match status" value="1"/>
</dbReference>
<dbReference type="Gene3D" id="1.25.40.390">
    <property type="match status" value="1"/>
</dbReference>
<keyword evidence="3" id="KW-0732">Signal</keyword>
<dbReference type="Proteomes" id="UP000253919">
    <property type="component" value="Unassembled WGS sequence"/>
</dbReference>
<reference evidence="8 9" key="1">
    <citation type="submission" date="2018-04" db="EMBL/GenBank/DDBJ databases">
        <title>Adhaeribacter sp. HMF7616 genome sequencing and assembly.</title>
        <authorList>
            <person name="Kang H."/>
            <person name="Kang J."/>
            <person name="Cha I."/>
            <person name="Kim H."/>
            <person name="Joh K."/>
        </authorList>
    </citation>
    <scope>NUCLEOTIDE SEQUENCE [LARGE SCALE GENOMIC DNA]</scope>
    <source>
        <strain evidence="8 9">HMF7616</strain>
    </source>
</reference>
<evidence type="ECO:0008006" key="10">
    <source>
        <dbReference type="Google" id="ProtNLM"/>
    </source>
</evidence>
<gene>
    <name evidence="8" type="ORF">AHMF7616_04487</name>
</gene>
<evidence type="ECO:0000259" key="6">
    <source>
        <dbReference type="Pfam" id="PF07980"/>
    </source>
</evidence>
<evidence type="ECO:0000256" key="3">
    <source>
        <dbReference type="ARBA" id="ARBA00022729"/>
    </source>
</evidence>
<accession>A0A369QRC5</accession>
<evidence type="ECO:0000256" key="4">
    <source>
        <dbReference type="ARBA" id="ARBA00023136"/>
    </source>
</evidence>
<comment type="caution">
    <text evidence="8">The sequence shown here is derived from an EMBL/GenBank/DDBJ whole genome shotgun (WGS) entry which is preliminary data.</text>
</comment>
<feature type="domain" description="RagB/SusD" evidence="6">
    <location>
        <begin position="258"/>
        <end position="564"/>
    </location>
</feature>
<dbReference type="SUPFAM" id="SSF48452">
    <property type="entry name" value="TPR-like"/>
    <property type="match status" value="1"/>
</dbReference>
<dbReference type="Pfam" id="PF14322">
    <property type="entry name" value="SusD-like_3"/>
    <property type="match status" value="1"/>
</dbReference>
<proteinExistence type="inferred from homology"/>
<dbReference type="Pfam" id="PF07980">
    <property type="entry name" value="SusD_RagB"/>
    <property type="match status" value="1"/>
</dbReference>
<comment type="similarity">
    <text evidence="2">Belongs to the SusD family.</text>
</comment>
<dbReference type="GO" id="GO:0009279">
    <property type="term" value="C:cell outer membrane"/>
    <property type="evidence" value="ECO:0007669"/>
    <property type="project" value="UniProtKB-SubCell"/>
</dbReference>
<dbReference type="InterPro" id="IPR033985">
    <property type="entry name" value="SusD-like_N"/>
</dbReference>
<protein>
    <recommendedName>
        <fullName evidence="10">RagB/SusD family nutrient uptake outer membrane protein</fullName>
    </recommendedName>
</protein>
<evidence type="ECO:0000313" key="9">
    <source>
        <dbReference type="Proteomes" id="UP000253919"/>
    </source>
</evidence>
<sequence>MKKIVIGFSLIFLATSCDKEFTEVSPKGVIDAPSLATKEGVDLLLIGAYSMLDQQRTNITNDYYSTGDKFWYDIMSDDAHKGGDNGDLAPLFQLANHNYETNNPFIFDEWKGLYAGVNRANGVIAQAALVEGVDLTPQIAEARFLRAHFNFNLTRSWRNVPYIAPEDLNDPNKPNEGPLWPQIEEDFQFAIANLPPTQSQSGRANQWSAKAYLGKVYLYERKYAEAATLLQDVINNGPYALLKEFTDNFGEAGEAKSESVFAIQFQNDGGQSFNGNRSFLKPLAGGPLGTCCGFYQPTQDLVNAYQTDGAGLPLLDTYNQTDVKNDQGLPSFQADGVTPTPFTVHAGPLDPRLDFTVGRRDIDWNGFGRFVGAAWNRVQANGGPYATKKFQYTAKDIAAQRGKFGQFERPGIHYQIIRYADVLLMAAEALVESNGSLPTALNYVNQVRSRAKNSTYVATLPGINPTNYQIELYPNFPDVDFARKAVRMERRLELATEGHRWFDLSRYGADYYVTTINTFFKNEARTIKGLENLVSPAMPKHVVLPIPLSAIDLSNNVLKQNPEWQ</sequence>
<dbReference type="EMBL" id="QASA01000001">
    <property type="protein sequence ID" value="RDC65856.1"/>
    <property type="molecule type" value="Genomic_DNA"/>
</dbReference>
<comment type="subcellular location">
    <subcellularLocation>
        <location evidence="1">Cell outer membrane</location>
    </subcellularLocation>
</comment>
<evidence type="ECO:0000313" key="8">
    <source>
        <dbReference type="EMBL" id="RDC65856.1"/>
    </source>
</evidence>
<dbReference type="OrthoDB" id="9792139at2"/>
<dbReference type="InterPro" id="IPR012944">
    <property type="entry name" value="SusD_RagB_dom"/>
</dbReference>
<organism evidence="8 9">
    <name type="scientific">Adhaeribacter pallidiroseus</name>
    <dbReference type="NCBI Taxonomy" id="2072847"/>
    <lineage>
        <taxon>Bacteria</taxon>
        <taxon>Pseudomonadati</taxon>
        <taxon>Bacteroidota</taxon>
        <taxon>Cytophagia</taxon>
        <taxon>Cytophagales</taxon>
        <taxon>Hymenobacteraceae</taxon>
        <taxon>Adhaeribacter</taxon>
    </lineage>
</organism>
<evidence type="ECO:0000259" key="7">
    <source>
        <dbReference type="Pfam" id="PF14322"/>
    </source>
</evidence>
<name>A0A369QRC5_9BACT</name>
<dbReference type="RefSeq" id="WP_115375728.1">
    <property type="nucleotide sequence ID" value="NZ_QASA01000001.1"/>
</dbReference>